<feature type="non-terminal residue" evidence="2">
    <location>
        <position position="102"/>
    </location>
</feature>
<sequence length="102" mass="10678">MVAASHFVFACLLILSISSIVSGIECPMCTNVPGLGAGKCDSGKVPTVNCSDELDQCMSLKGKMGFPGFTQSIELKNCSNNVLCDSASDHNACKLLNKTGFL</sequence>
<feature type="chain" id="PRO_5046453330" description="Sodefrin-like factor" evidence="1">
    <location>
        <begin position="24"/>
        <end position="102"/>
    </location>
</feature>
<gene>
    <name evidence="2" type="ORF">PLOB_00025998</name>
</gene>
<evidence type="ECO:0000313" key="2">
    <source>
        <dbReference type="EMBL" id="CAH3117525.1"/>
    </source>
</evidence>
<evidence type="ECO:0000313" key="3">
    <source>
        <dbReference type="Proteomes" id="UP001159405"/>
    </source>
</evidence>
<dbReference type="SUPFAM" id="SSF57302">
    <property type="entry name" value="Snake toxin-like"/>
    <property type="match status" value="1"/>
</dbReference>
<evidence type="ECO:0008006" key="4">
    <source>
        <dbReference type="Google" id="ProtNLM"/>
    </source>
</evidence>
<evidence type="ECO:0000256" key="1">
    <source>
        <dbReference type="SAM" id="SignalP"/>
    </source>
</evidence>
<dbReference type="EMBL" id="CALNXK010000031">
    <property type="protein sequence ID" value="CAH3117525.1"/>
    <property type="molecule type" value="Genomic_DNA"/>
</dbReference>
<name>A0ABN8NPM7_9CNID</name>
<reference evidence="2 3" key="1">
    <citation type="submission" date="2022-05" db="EMBL/GenBank/DDBJ databases">
        <authorList>
            <consortium name="Genoscope - CEA"/>
            <person name="William W."/>
        </authorList>
    </citation>
    <scope>NUCLEOTIDE SEQUENCE [LARGE SCALE GENOMIC DNA]</scope>
</reference>
<dbReference type="Proteomes" id="UP001159405">
    <property type="component" value="Unassembled WGS sequence"/>
</dbReference>
<proteinExistence type="predicted"/>
<comment type="caution">
    <text evidence="2">The sequence shown here is derived from an EMBL/GenBank/DDBJ whole genome shotgun (WGS) entry which is preliminary data.</text>
</comment>
<protein>
    <recommendedName>
        <fullName evidence="4">Sodefrin-like factor</fullName>
    </recommendedName>
</protein>
<keyword evidence="3" id="KW-1185">Reference proteome</keyword>
<accession>A0ABN8NPM7</accession>
<dbReference type="InterPro" id="IPR045860">
    <property type="entry name" value="Snake_toxin-like_sf"/>
</dbReference>
<feature type="signal peptide" evidence="1">
    <location>
        <begin position="1"/>
        <end position="23"/>
    </location>
</feature>
<dbReference type="Gene3D" id="2.10.60.10">
    <property type="entry name" value="CD59"/>
    <property type="match status" value="1"/>
</dbReference>
<organism evidence="2 3">
    <name type="scientific">Porites lobata</name>
    <dbReference type="NCBI Taxonomy" id="104759"/>
    <lineage>
        <taxon>Eukaryota</taxon>
        <taxon>Metazoa</taxon>
        <taxon>Cnidaria</taxon>
        <taxon>Anthozoa</taxon>
        <taxon>Hexacorallia</taxon>
        <taxon>Scleractinia</taxon>
        <taxon>Fungiina</taxon>
        <taxon>Poritidae</taxon>
        <taxon>Porites</taxon>
    </lineage>
</organism>
<keyword evidence="1" id="KW-0732">Signal</keyword>